<dbReference type="VEuPathDB" id="FungiDB:HMPREF1541_09903"/>
<organism evidence="1 2">
    <name type="scientific">Cyphellophora europaea (strain CBS 101466)</name>
    <name type="common">Phialophora europaea</name>
    <dbReference type="NCBI Taxonomy" id="1220924"/>
    <lineage>
        <taxon>Eukaryota</taxon>
        <taxon>Fungi</taxon>
        <taxon>Dikarya</taxon>
        <taxon>Ascomycota</taxon>
        <taxon>Pezizomycotina</taxon>
        <taxon>Eurotiomycetes</taxon>
        <taxon>Chaetothyriomycetidae</taxon>
        <taxon>Chaetothyriales</taxon>
        <taxon>Cyphellophoraceae</taxon>
        <taxon>Cyphellophora</taxon>
    </lineage>
</organism>
<protein>
    <submittedName>
        <fullName evidence="1">Uncharacterized protein</fullName>
    </submittedName>
</protein>
<dbReference type="Proteomes" id="UP000030752">
    <property type="component" value="Unassembled WGS sequence"/>
</dbReference>
<name>W2S8M3_CYPE1</name>
<dbReference type="InParanoid" id="W2S8M3"/>
<dbReference type="EMBL" id="KB822713">
    <property type="protein sequence ID" value="ETN45027.1"/>
    <property type="molecule type" value="Genomic_DNA"/>
</dbReference>
<reference evidence="1 2" key="1">
    <citation type="submission" date="2013-03" db="EMBL/GenBank/DDBJ databases">
        <title>The Genome Sequence of Phialophora europaea CBS 101466.</title>
        <authorList>
            <consortium name="The Broad Institute Genomics Platform"/>
            <person name="Cuomo C."/>
            <person name="de Hoog S."/>
            <person name="Gorbushina A."/>
            <person name="Walker B."/>
            <person name="Young S.K."/>
            <person name="Zeng Q."/>
            <person name="Gargeya S."/>
            <person name="Fitzgerald M."/>
            <person name="Haas B."/>
            <person name="Abouelleil A."/>
            <person name="Allen A.W."/>
            <person name="Alvarado L."/>
            <person name="Arachchi H.M."/>
            <person name="Berlin A.M."/>
            <person name="Chapman S.B."/>
            <person name="Gainer-Dewar J."/>
            <person name="Goldberg J."/>
            <person name="Griggs A."/>
            <person name="Gujja S."/>
            <person name="Hansen M."/>
            <person name="Howarth C."/>
            <person name="Imamovic A."/>
            <person name="Ireland A."/>
            <person name="Larimer J."/>
            <person name="McCowan C."/>
            <person name="Murphy C."/>
            <person name="Pearson M."/>
            <person name="Poon T.W."/>
            <person name="Priest M."/>
            <person name="Roberts A."/>
            <person name="Saif S."/>
            <person name="Shea T."/>
            <person name="Sisk P."/>
            <person name="Sykes S."/>
            <person name="Wortman J."/>
            <person name="Nusbaum C."/>
            <person name="Birren B."/>
        </authorList>
    </citation>
    <scope>NUCLEOTIDE SEQUENCE [LARGE SCALE GENOMIC DNA]</scope>
    <source>
        <strain evidence="1 2">CBS 101466</strain>
    </source>
</reference>
<gene>
    <name evidence="1" type="ORF">HMPREF1541_09903</name>
</gene>
<dbReference type="AlphaFoldDB" id="W2S8M3"/>
<evidence type="ECO:0000313" key="2">
    <source>
        <dbReference type="Proteomes" id="UP000030752"/>
    </source>
</evidence>
<evidence type="ECO:0000313" key="1">
    <source>
        <dbReference type="EMBL" id="ETN45027.1"/>
    </source>
</evidence>
<dbReference type="RefSeq" id="XP_008712797.1">
    <property type="nucleotide sequence ID" value="XM_008714575.1"/>
</dbReference>
<proteinExistence type="predicted"/>
<dbReference type="HOGENOM" id="CLU_633150_0_0_1"/>
<keyword evidence="2" id="KW-1185">Reference proteome</keyword>
<sequence>MTLYIDAEQSLEQSSDLDRIWLIFSKDDLPIVVRFLASWTTLPPWLGSAPKHAIQAVRVHLHANSLIYGYPRRLQWSIDHWRDYIFPLLHGSIVSTKLDYFSPFERPYQFTRQIRNTMRADFAVESNGPANIDWRERIYSIENRIKCCQKKSVRAMRVARAAGDSMSLAPLAHIIFSFLHDLHAFTLHEKSWPTDRHHENFEILVQRTLQYIKLLYELSDAHQTSPRRRREARRFCNHAANDIRFCLGVLCAQQRFPFTFSNLGNFNRQQIADVGGQILWRDYYHRLETIFGILLDDIDEVLDDISTPSLYLTVNLMHRALCYAQASSTKRAERYLSAAIRLCAPAEADAVEWTALEMAKIYAVWWELAPAMRAKLKLPTEPSDWPEDSEWSWTWNKDSRQVLLEYAKVVWADLVRQRYGSEEVVVLREWREL</sequence>
<accession>W2S8M3</accession>
<dbReference type="GeneID" id="19977242"/>